<keyword evidence="1" id="KW-0812">Transmembrane</keyword>
<feature type="transmembrane region" description="Helical" evidence="1">
    <location>
        <begin position="12"/>
        <end position="29"/>
    </location>
</feature>
<feature type="transmembrane region" description="Helical" evidence="1">
    <location>
        <begin position="224"/>
        <end position="249"/>
    </location>
</feature>
<dbReference type="PANTHER" id="PTHR37814:SF1">
    <property type="entry name" value="MEMBRANE PROTEIN"/>
    <property type="match status" value="1"/>
</dbReference>
<protein>
    <submittedName>
        <fullName evidence="2">Membrane protein</fullName>
    </submittedName>
</protein>
<feature type="transmembrane region" description="Helical" evidence="1">
    <location>
        <begin position="41"/>
        <end position="66"/>
    </location>
</feature>
<feature type="transmembrane region" description="Helical" evidence="1">
    <location>
        <begin position="86"/>
        <end position="108"/>
    </location>
</feature>
<evidence type="ECO:0000256" key="1">
    <source>
        <dbReference type="SAM" id="Phobius"/>
    </source>
</evidence>
<accession>A0A0A3I8C1</accession>
<keyword evidence="1" id="KW-0472">Membrane</keyword>
<sequence length="358" mass="38415">MNRKGERRVGNILRIGSAFIGVIVGAGFASGQEILQYFTSFGIAGIFGAILATVLFSYLGMILVWLGSHTKTTSHKDVIFRISGRYLGTVIDYILLFTLFGVGVVMIAGAGSNLSQQFGLPYFVGTTLMTILVILTGFLKVNKVVSIIGSITPVLIIFVVFIAIYSLVTMDGTFASLNHVAQSVPTTLPNWFISSVNYVSFNVAVGASMAIVMGGAEKNPRTAALGGLVGGLVLGIMIMLIHLAIFSKIEEVGTLDMPMLGIVSNVSPILGTVMALVIFGMIYNTAIGMFFAFTSRFAESGTKKFKTIIVVTMIVGYLASYVGFTDLISYFYPLIGYMGLFLMFALIVAPIIIKKQDV</sequence>
<dbReference type="EMBL" id="JPVN01000008">
    <property type="protein sequence ID" value="KGR78988.1"/>
    <property type="molecule type" value="Genomic_DNA"/>
</dbReference>
<feature type="transmembrane region" description="Helical" evidence="1">
    <location>
        <begin position="330"/>
        <end position="353"/>
    </location>
</feature>
<feature type="transmembrane region" description="Helical" evidence="1">
    <location>
        <begin position="146"/>
        <end position="168"/>
    </location>
</feature>
<keyword evidence="1" id="KW-1133">Transmembrane helix</keyword>
<dbReference type="Proteomes" id="UP000030416">
    <property type="component" value="Unassembled WGS sequence"/>
</dbReference>
<feature type="transmembrane region" description="Helical" evidence="1">
    <location>
        <begin position="269"/>
        <end position="293"/>
    </location>
</feature>
<organism evidence="2 3">
    <name type="scientific">Ureibacillus manganicus DSM 26584</name>
    <dbReference type="NCBI Taxonomy" id="1384049"/>
    <lineage>
        <taxon>Bacteria</taxon>
        <taxon>Bacillati</taxon>
        <taxon>Bacillota</taxon>
        <taxon>Bacilli</taxon>
        <taxon>Bacillales</taxon>
        <taxon>Caryophanaceae</taxon>
        <taxon>Ureibacillus</taxon>
    </lineage>
</organism>
<name>A0A0A3I8C1_9BACL</name>
<evidence type="ECO:0000313" key="3">
    <source>
        <dbReference type="Proteomes" id="UP000030416"/>
    </source>
</evidence>
<dbReference type="InterPro" id="IPR038728">
    <property type="entry name" value="YkvI-like"/>
</dbReference>
<feature type="transmembrane region" description="Helical" evidence="1">
    <location>
        <begin position="120"/>
        <end position="139"/>
    </location>
</feature>
<dbReference type="eggNOG" id="COG3949">
    <property type="taxonomic scope" value="Bacteria"/>
</dbReference>
<reference evidence="2 3" key="1">
    <citation type="submission" date="2014-02" db="EMBL/GenBank/DDBJ databases">
        <title>Draft genome sequence of Lysinibacillus manganicus DSM 26584T.</title>
        <authorList>
            <person name="Zhang F."/>
            <person name="Wang G."/>
            <person name="Zhang L."/>
        </authorList>
    </citation>
    <scope>NUCLEOTIDE SEQUENCE [LARGE SCALE GENOMIC DNA]</scope>
    <source>
        <strain evidence="2 3">DSM 26584</strain>
    </source>
</reference>
<dbReference type="AlphaFoldDB" id="A0A0A3I8C1"/>
<gene>
    <name evidence="2" type="ORF">CD29_08200</name>
</gene>
<dbReference type="PANTHER" id="PTHR37814">
    <property type="entry name" value="CONSERVED MEMBRANE PROTEIN"/>
    <property type="match status" value="1"/>
</dbReference>
<proteinExistence type="predicted"/>
<evidence type="ECO:0000313" key="2">
    <source>
        <dbReference type="EMBL" id="KGR78988.1"/>
    </source>
</evidence>
<keyword evidence="3" id="KW-1185">Reference proteome</keyword>
<feature type="transmembrane region" description="Helical" evidence="1">
    <location>
        <begin position="305"/>
        <end position="324"/>
    </location>
</feature>
<comment type="caution">
    <text evidence="2">The sequence shown here is derived from an EMBL/GenBank/DDBJ whole genome shotgun (WGS) entry which is preliminary data.</text>
</comment>
<feature type="transmembrane region" description="Helical" evidence="1">
    <location>
        <begin position="188"/>
        <end position="212"/>
    </location>
</feature>